<evidence type="ECO:0000313" key="3">
    <source>
        <dbReference type="Proteomes" id="UP000663440"/>
    </source>
</evidence>
<sequence>MKKLFKQIILLLIFTSNFANAQLQDLILQKIIDNKLIEPKQIQDFEKSQNRLQTKNTTSYLYGLFQCEYKSTTGNFFSEIGSNDIFDSQKLTEEQQKKENENLTDYLLKLKKCELLTEKQKQYFQQKINDNSYSYKLQFISDITFKAFKADYMAPHKLKEFADHLKEYRIVDTKYQDLITAIDEEKIKEPIDFLLYCEKATIIDPNNYSNKPEEYLEAIHKQTASLLPELAYTDFEFKIISDDEMSSGDSNFLNFIVSIRSNGKVYKQKSFYKYNKLSENDFFENKIDYQKYYQIFNKILNDLNFAYRLHVVPVYNENKTNQIFGIMALDKEQGKILSERISYIMPYSEDFKNKPTSQEIENALEEFTKNGLFSNLTADEIERGKEVVAEMDIQENSEIVSAFPNLIYSFDTELGNLEDPYAELVKEFAKISDNEFNPSDISNQFDFPKKKKTTLKFKLGNKSYSKTLKIDNDWIDFNFFDFIKSVVNENNLKGQFYKIYTGDQIAKIVYLTKNQYNYFRANKLLLFTD</sequence>
<gene>
    <name evidence="2" type="ORF">J0383_00955</name>
</gene>
<dbReference type="EMBL" id="CP071448">
    <property type="protein sequence ID" value="QSW89395.1"/>
    <property type="molecule type" value="Genomic_DNA"/>
</dbReference>
<name>A0ABX7QFC7_9FLAO</name>
<feature type="chain" id="PRO_5046602061" evidence="1">
    <location>
        <begin position="22"/>
        <end position="529"/>
    </location>
</feature>
<reference evidence="2 3" key="1">
    <citation type="submission" date="2021-03" db="EMBL/GenBank/DDBJ databases">
        <title>Flavobacterium kribbensis sp. nov, an endophytic bacteria, isolated from soybean.</title>
        <authorList>
            <person name="Lee J."/>
            <person name="Seo J."/>
        </authorList>
    </citation>
    <scope>NUCLEOTIDE SEQUENCE [LARGE SCALE GENOMIC DNA]</scope>
    <source>
        <strain evidence="2 3">BB8</strain>
    </source>
</reference>
<evidence type="ECO:0000313" key="2">
    <source>
        <dbReference type="EMBL" id="QSW89395.1"/>
    </source>
</evidence>
<keyword evidence="1" id="KW-0732">Signal</keyword>
<proteinExistence type="predicted"/>
<evidence type="ECO:0000256" key="1">
    <source>
        <dbReference type="SAM" id="SignalP"/>
    </source>
</evidence>
<accession>A0ABX7QFC7</accession>
<dbReference type="Proteomes" id="UP000663440">
    <property type="component" value="Chromosome"/>
</dbReference>
<keyword evidence="3" id="KW-1185">Reference proteome</keyword>
<feature type="signal peptide" evidence="1">
    <location>
        <begin position="1"/>
        <end position="21"/>
    </location>
</feature>
<dbReference type="RefSeq" id="WP_207296588.1">
    <property type="nucleotide sequence ID" value="NZ_CP071448.1"/>
</dbReference>
<protein>
    <submittedName>
        <fullName evidence="2">Uncharacterized protein</fullName>
    </submittedName>
</protein>
<organism evidence="2 3">
    <name type="scientific">Flavobacterium endoglycinae</name>
    <dbReference type="NCBI Taxonomy" id="2816357"/>
    <lineage>
        <taxon>Bacteria</taxon>
        <taxon>Pseudomonadati</taxon>
        <taxon>Bacteroidota</taxon>
        <taxon>Flavobacteriia</taxon>
        <taxon>Flavobacteriales</taxon>
        <taxon>Flavobacteriaceae</taxon>
        <taxon>Flavobacterium</taxon>
    </lineage>
</organism>